<dbReference type="GO" id="GO:0016209">
    <property type="term" value="F:antioxidant activity"/>
    <property type="evidence" value="ECO:0007669"/>
    <property type="project" value="InterPro"/>
</dbReference>
<evidence type="ECO:0000313" key="7">
    <source>
        <dbReference type="EMBL" id="QSB14900.1"/>
    </source>
</evidence>
<organism evidence="7 8">
    <name type="scientific">Natronosporangium hydrolyticum</name>
    <dbReference type="NCBI Taxonomy" id="2811111"/>
    <lineage>
        <taxon>Bacteria</taxon>
        <taxon>Bacillati</taxon>
        <taxon>Actinomycetota</taxon>
        <taxon>Actinomycetes</taxon>
        <taxon>Micromonosporales</taxon>
        <taxon>Micromonosporaceae</taxon>
        <taxon>Natronosporangium</taxon>
    </lineage>
</organism>
<dbReference type="GO" id="GO:0030313">
    <property type="term" value="C:cell envelope"/>
    <property type="evidence" value="ECO:0007669"/>
    <property type="project" value="UniProtKB-SubCell"/>
</dbReference>
<keyword evidence="3" id="KW-0735">Signal-anchor</keyword>
<dbReference type="PROSITE" id="PS00194">
    <property type="entry name" value="THIOREDOXIN_1"/>
    <property type="match status" value="1"/>
</dbReference>
<evidence type="ECO:0000256" key="2">
    <source>
        <dbReference type="ARBA" id="ARBA00022748"/>
    </source>
</evidence>
<dbReference type="PANTHER" id="PTHR42852:SF6">
    <property type="entry name" value="THIOL:DISULFIDE INTERCHANGE PROTEIN DSBE"/>
    <property type="match status" value="1"/>
</dbReference>
<evidence type="ECO:0000256" key="4">
    <source>
        <dbReference type="ARBA" id="ARBA00023157"/>
    </source>
</evidence>
<dbReference type="RefSeq" id="WP_239677062.1">
    <property type="nucleotide sequence ID" value="NZ_CP070499.1"/>
</dbReference>
<dbReference type="SUPFAM" id="SSF52833">
    <property type="entry name" value="Thioredoxin-like"/>
    <property type="match status" value="1"/>
</dbReference>
<accession>A0A895YLD5</accession>
<dbReference type="GO" id="GO:0016491">
    <property type="term" value="F:oxidoreductase activity"/>
    <property type="evidence" value="ECO:0007669"/>
    <property type="project" value="InterPro"/>
</dbReference>
<dbReference type="InterPro" id="IPR013766">
    <property type="entry name" value="Thioredoxin_domain"/>
</dbReference>
<proteinExistence type="predicted"/>
<comment type="subcellular location">
    <subcellularLocation>
        <location evidence="1">Cell envelope</location>
    </subcellularLocation>
</comment>
<keyword evidence="2" id="KW-0201">Cytochrome c-type biogenesis</keyword>
<dbReference type="InterPro" id="IPR050553">
    <property type="entry name" value="Thioredoxin_ResA/DsbE_sf"/>
</dbReference>
<dbReference type="Proteomes" id="UP000662857">
    <property type="component" value="Chromosome"/>
</dbReference>
<dbReference type="PANTHER" id="PTHR42852">
    <property type="entry name" value="THIOL:DISULFIDE INTERCHANGE PROTEIN DSBE"/>
    <property type="match status" value="1"/>
</dbReference>
<feature type="domain" description="Thioredoxin" evidence="6">
    <location>
        <begin position="42"/>
        <end position="186"/>
    </location>
</feature>
<dbReference type="PROSITE" id="PS51352">
    <property type="entry name" value="THIOREDOXIN_2"/>
    <property type="match status" value="1"/>
</dbReference>
<evidence type="ECO:0000259" key="6">
    <source>
        <dbReference type="PROSITE" id="PS51352"/>
    </source>
</evidence>
<dbReference type="GO" id="GO:0017004">
    <property type="term" value="P:cytochrome complex assembly"/>
    <property type="evidence" value="ECO:0007669"/>
    <property type="project" value="UniProtKB-KW"/>
</dbReference>
<keyword evidence="3" id="KW-0812">Transmembrane</keyword>
<gene>
    <name evidence="7" type="ORF">JQS43_00440</name>
</gene>
<evidence type="ECO:0000313" key="8">
    <source>
        <dbReference type="Proteomes" id="UP000662857"/>
    </source>
</evidence>
<dbReference type="InterPro" id="IPR000866">
    <property type="entry name" value="AhpC/TSA"/>
</dbReference>
<evidence type="ECO:0000256" key="5">
    <source>
        <dbReference type="ARBA" id="ARBA00023284"/>
    </source>
</evidence>
<dbReference type="Gene3D" id="3.40.30.10">
    <property type="entry name" value="Glutaredoxin"/>
    <property type="match status" value="1"/>
</dbReference>
<dbReference type="EMBL" id="CP070499">
    <property type="protein sequence ID" value="QSB14900.1"/>
    <property type="molecule type" value="Genomic_DNA"/>
</dbReference>
<dbReference type="InterPro" id="IPR017937">
    <property type="entry name" value="Thioredoxin_CS"/>
</dbReference>
<dbReference type="AlphaFoldDB" id="A0A895YLD5"/>
<dbReference type="CDD" id="cd02966">
    <property type="entry name" value="TlpA_like_family"/>
    <property type="match status" value="1"/>
</dbReference>
<dbReference type="Pfam" id="PF00578">
    <property type="entry name" value="AhpC-TSA"/>
    <property type="match status" value="1"/>
</dbReference>
<dbReference type="KEGG" id="nhy:JQS43_00440"/>
<dbReference type="InterPro" id="IPR036249">
    <property type="entry name" value="Thioredoxin-like_sf"/>
</dbReference>
<name>A0A895YLD5_9ACTN</name>
<protein>
    <submittedName>
        <fullName evidence="7">TlpA family protein disulfide reductase</fullName>
    </submittedName>
</protein>
<keyword evidence="4" id="KW-1015">Disulfide bond</keyword>
<evidence type="ECO:0000256" key="1">
    <source>
        <dbReference type="ARBA" id="ARBA00004196"/>
    </source>
</evidence>
<keyword evidence="8" id="KW-1185">Reference proteome</keyword>
<evidence type="ECO:0000256" key="3">
    <source>
        <dbReference type="ARBA" id="ARBA00022968"/>
    </source>
</evidence>
<sequence length="190" mass="20074">MRRRTWILLAAAAAVALGVGFGIVSWGDRDEGGAPAVREYPLGERPAAPPIAGELLDGEQFEVASLRGDVVVVNLWGSWCPPCRAETADLEEVYQATQELGVSFVGVNVRDSRDRAISFMSGRVTYPSIFDPPFANGVGFSDPPAPVGPPATLIIDREGDLAAVVYRVVGRAELEQLVRGIAAEGAPADG</sequence>
<reference evidence="7" key="1">
    <citation type="submission" date="2021-02" db="EMBL/GenBank/DDBJ databases">
        <title>Natrosporangium hydrolyticum gen. nov., sp. nov, a haloalkaliphilic actinobacterium from a soda solonchak soil.</title>
        <authorList>
            <person name="Sorokin D.Y."/>
            <person name="Khijniak T.V."/>
            <person name="Zakharycheva A.P."/>
            <person name="Boueva O.V."/>
            <person name="Ariskina E.V."/>
            <person name="Hahnke R.L."/>
            <person name="Bunk B."/>
            <person name="Sproer C."/>
            <person name="Schumann P."/>
            <person name="Evtushenko L.I."/>
            <person name="Kublanov I.V."/>
        </authorList>
    </citation>
    <scope>NUCLEOTIDE SEQUENCE</scope>
    <source>
        <strain evidence="7">DSM 106523</strain>
    </source>
</reference>
<keyword evidence="5" id="KW-0676">Redox-active center</keyword>